<proteinExistence type="predicted"/>
<evidence type="ECO:0000313" key="1">
    <source>
        <dbReference type="EMBL" id="GIO31798.1"/>
    </source>
</evidence>
<protein>
    <submittedName>
        <fullName evidence="1">Uncharacterized protein</fullName>
    </submittedName>
</protein>
<gene>
    <name evidence="1" type="ORF">J2TS6_29390</name>
</gene>
<accession>A0A920CBD2</accession>
<dbReference type="EMBL" id="BORQ01000003">
    <property type="protein sequence ID" value="GIO31798.1"/>
    <property type="molecule type" value="Genomic_DNA"/>
</dbReference>
<name>A0A920CBD2_9BACL</name>
<evidence type="ECO:0000313" key="2">
    <source>
        <dbReference type="Proteomes" id="UP000679779"/>
    </source>
</evidence>
<keyword evidence="2" id="KW-1185">Reference proteome</keyword>
<reference evidence="1" key="1">
    <citation type="submission" date="2021-03" db="EMBL/GenBank/DDBJ databases">
        <title>Antimicrobial resistance genes in bacteria isolated from Japanese honey, and their potential for conferring macrolide and lincosamide resistance in the American foulbrood pathogen Paenibacillus larvae.</title>
        <authorList>
            <person name="Okamoto M."/>
            <person name="Kumagai M."/>
            <person name="Kanamori H."/>
            <person name="Takamatsu D."/>
        </authorList>
    </citation>
    <scope>NUCLEOTIDE SEQUENCE</scope>
    <source>
        <strain evidence="1">J2TS6</strain>
    </source>
</reference>
<sequence>MMIRNIEYIESVIANFTIRQIEWLSDFHFYITQDKFFENISILDITFLIKESSKTYELVIRFSNVESLKLQSGGALTLISGFNIRDLKDHGYHPMNYLIEDYENGIINFYCNDIEFVSLKESENITI</sequence>
<dbReference type="RefSeq" id="WP_160042691.1">
    <property type="nucleotide sequence ID" value="NZ_BORQ01000003.1"/>
</dbReference>
<organism evidence="1 2">
    <name type="scientific">Paenibacillus albilobatus</name>
    <dbReference type="NCBI Taxonomy" id="2716884"/>
    <lineage>
        <taxon>Bacteria</taxon>
        <taxon>Bacillati</taxon>
        <taxon>Bacillota</taxon>
        <taxon>Bacilli</taxon>
        <taxon>Bacillales</taxon>
        <taxon>Paenibacillaceae</taxon>
        <taxon>Paenibacillus</taxon>
    </lineage>
</organism>
<dbReference type="Proteomes" id="UP000679779">
    <property type="component" value="Unassembled WGS sequence"/>
</dbReference>
<dbReference type="AlphaFoldDB" id="A0A920CBD2"/>
<comment type="caution">
    <text evidence="1">The sequence shown here is derived from an EMBL/GenBank/DDBJ whole genome shotgun (WGS) entry which is preliminary data.</text>
</comment>